<dbReference type="Pfam" id="PF07963">
    <property type="entry name" value="N_methyl"/>
    <property type="match status" value="1"/>
</dbReference>
<comment type="caution">
    <text evidence="1">The sequence shown here is derived from an EMBL/GenBank/DDBJ whole genome shotgun (WGS) entry which is preliminary data.</text>
</comment>
<proteinExistence type="predicted"/>
<name>A0A931IUG7_9BURK</name>
<dbReference type="InterPro" id="IPR012902">
    <property type="entry name" value="N_methyl_site"/>
</dbReference>
<dbReference type="Proteomes" id="UP000620139">
    <property type="component" value="Unassembled WGS sequence"/>
</dbReference>
<gene>
    <name evidence="1" type="ORF">I7X43_08965</name>
</gene>
<evidence type="ECO:0000313" key="1">
    <source>
        <dbReference type="EMBL" id="MBH9552985.1"/>
    </source>
</evidence>
<dbReference type="AlphaFoldDB" id="A0A931IUG7"/>
<dbReference type="EMBL" id="JAEDAL010000003">
    <property type="protein sequence ID" value="MBH9552985.1"/>
    <property type="molecule type" value="Genomic_DNA"/>
</dbReference>
<organism evidence="1 2">
    <name type="scientific">Inhella gelatinilytica</name>
    <dbReference type="NCBI Taxonomy" id="2795030"/>
    <lineage>
        <taxon>Bacteria</taxon>
        <taxon>Pseudomonadati</taxon>
        <taxon>Pseudomonadota</taxon>
        <taxon>Betaproteobacteria</taxon>
        <taxon>Burkholderiales</taxon>
        <taxon>Sphaerotilaceae</taxon>
        <taxon>Inhella</taxon>
    </lineage>
</organism>
<protein>
    <submittedName>
        <fullName evidence="1">Prepilin-type N-terminal cleavage/methylation domain-containing protein</fullName>
    </submittedName>
</protein>
<keyword evidence="2" id="KW-1185">Reference proteome</keyword>
<reference evidence="1" key="1">
    <citation type="submission" date="2020-12" db="EMBL/GenBank/DDBJ databases">
        <title>The genome sequence of Inhella sp. 4Y17.</title>
        <authorList>
            <person name="Liu Y."/>
        </authorList>
    </citation>
    <scope>NUCLEOTIDE SEQUENCE</scope>
    <source>
        <strain evidence="1">4Y10</strain>
    </source>
</reference>
<dbReference type="RefSeq" id="WP_198100595.1">
    <property type="nucleotide sequence ID" value="NZ_JAEDAL010000003.1"/>
</dbReference>
<accession>A0A931IUG7</accession>
<evidence type="ECO:0000313" key="2">
    <source>
        <dbReference type="Proteomes" id="UP000620139"/>
    </source>
</evidence>
<sequence>MSPRPTHSCRGVTLLEALMALLISSVGLLGLSAVQAQVQRGATQSRQVAQATHHLQQALAHALDPSHMPAPDMPQGLELTVTLETDEGGVAGRLVRGQVLWQDATGVTHHLHLAQVAPLPDARLSARERLSPAGPGAPPASP</sequence>